<dbReference type="KEGG" id="acel:acsn021_33400"/>
<sequence length="419" mass="48373">MKGRKRVEWTRLDNAAKIFPATSNEKDTKVFRFACELMSKVEPDLLQEALDETIEIFPLYKSVLRRGVFWYYLESSSIRPVVEEEGKPVCARLYQESRRTLLFRVFYYKNRVSLEIYHALSDGTGALWFLKTLLHQYFIRKYKEELKGNIPKAEYEASVRQKMDDSFQKHYTGMKISKGNLGPRAYHIRGTRKEENRMQLIEGSMSVKAVLAAAHEYNTTLTVYLTALFMYSIYKNMTEQGRKLPVVLSVPVNLRNYFESESARNFFSTIHISYDFGKNSTDFEALVLEVQKSFTRELSPDKLKNHIERLAALEHNAFTRAVPLVFKDLTLRLANYINNRGITAALSNIGKVTMPAEYAPFIKEFDVFTSAIRPQVCMCSYGDRLVVSFTSPYAEADIQKTFFQTLALKGIEVTVSANY</sequence>
<dbReference type="Pfam" id="PF07247">
    <property type="entry name" value="AATase"/>
    <property type="match status" value="1"/>
</dbReference>
<proteinExistence type="predicted"/>
<dbReference type="EMBL" id="AP023367">
    <property type="protein sequence ID" value="BCJ95771.1"/>
    <property type="molecule type" value="Genomic_DNA"/>
</dbReference>
<evidence type="ECO:0000313" key="1">
    <source>
        <dbReference type="EMBL" id="BCJ95771.1"/>
    </source>
</evidence>
<dbReference type="InterPro" id="IPR010828">
    <property type="entry name" value="Atf2/Sli1-like"/>
</dbReference>
<dbReference type="PANTHER" id="PTHR28037:SF1">
    <property type="entry name" value="ALCOHOL O-ACETYLTRANSFERASE 1-RELATED"/>
    <property type="match status" value="1"/>
</dbReference>
<organism evidence="1 2">
    <name type="scientific">Anaerocolumna cellulosilytica</name>
    <dbReference type="NCBI Taxonomy" id="433286"/>
    <lineage>
        <taxon>Bacteria</taxon>
        <taxon>Bacillati</taxon>
        <taxon>Bacillota</taxon>
        <taxon>Clostridia</taxon>
        <taxon>Lachnospirales</taxon>
        <taxon>Lachnospiraceae</taxon>
        <taxon>Anaerocolumna</taxon>
    </lineage>
</organism>
<dbReference type="Proteomes" id="UP000515561">
    <property type="component" value="Chromosome"/>
</dbReference>
<keyword evidence="2" id="KW-1185">Reference proteome</keyword>
<dbReference type="RefSeq" id="WP_184093710.1">
    <property type="nucleotide sequence ID" value="NZ_AP023367.1"/>
</dbReference>
<name>A0A6S6RA90_9FIRM</name>
<protein>
    <submittedName>
        <fullName evidence="1">Uncharacterized protein</fullName>
    </submittedName>
</protein>
<gene>
    <name evidence="1" type="ORF">acsn021_33400</name>
</gene>
<dbReference type="InterPro" id="IPR052058">
    <property type="entry name" value="Alcohol_O-acetyltransferase"/>
</dbReference>
<accession>A0A6S6RA90</accession>
<dbReference type="PANTHER" id="PTHR28037">
    <property type="entry name" value="ALCOHOL O-ACETYLTRANSFERASE 1-RELATED"/>
    <property type="match status" value="1"/>
</dbReference>
<evidence type="ECO:0000313" key="2">
    <source>
        <dbReference type="Proteomes" id="UP000515561"/>
    </source>
</evidence>
<dbReference type="AlphaFoldDB" id="A0A6S6RA90"/>
<reference evidence="1 2" key="1">
    <citation type="journal article" date="2016" name="Int. J. Syst. Evol. Microbiol.">
        <title>Descriptions of Anaerotaenia torta gen. nov., sp. nov. and Anaerocolumna cellulosilytica gen. nov., sp. nov. isolated from a methanogenic reactor of cattle waste.</title>
        <authorList>
            <person name="Uek A."/>
            <person name="Ohtaki Y."/>
            <person name="Kaku N."/>
            <person name="Ueki K."/>
        </authorList>
    </citation>
    <scope>NUCLEOTIDE SEQUENCE [LARGE SCALE GENOMIC DNA]</scope>
    <source>
        <strain evidence="1 2">SN021</strain>
    </source>
</reference>